<dbReference type="Proteomes" id="UP001434883">
    <property type="component" value="Unassembled WGS sequence"/>
</dbReference>
<dbReference type="PANTHER" id="PTHR22604:SF105">
    <property type="entry name" value="TRANS-1,2-DIHYDROBENZENE-1,2-DIOL DEHYDROGENASE"/>
    <property type="match status" value="1"/>
</dbReference>
<sequence>PCFQFQHLFFRSTSYICFVRLGVDETVVVMLRFSRNRMAVHWFDISSLHMHQVLSSMWSPTSLVVNGKETHYPVPEPYLPLNFPNGTGMRYEAQEVRQCLLKGMRQPPFFVEDVILCKIYYFRPGDLDCSCMEKY</sequence>
<dbReference type="InterPro" id="IPR050984">
    <property type="entry name" value="Gfo/Idh/MocA_domain"/>
</dbReference>
<evidence type="ECO:0000313" key="3">
    <source>
        <dbReference type="Proteomes" id="UP001434883"/>
    </source>
</evidence>
<organism evidence="2 3">
    <name type="scientific">Xenoophorus captivus</name>
    <dbReference type="NCBI Taxonomy" id="1517983"/>
    <lineage>
        <taxon>Eukaryota</taxon>
        <taxon>Metazoa</taxon>
        <taxon>Chordata</taxon>
        <taxon>Craniata</taxon>
        <taxon>Vertebrata</taxon>
        <taxon>Euteleostomi</taxon>
        <taxon>Actinopterygii</taxon>
        <taxon>Neopterygii</taxon>
        <taxon>Teleostei</taxon>
        <taxon>Neoteleostei</taxon>
        <taxon>Acanthomorphata</taxon>
        <taxon>Ovalentaria</taxon>
        <taxon>Atherinomorphae</taxon>
        <taxon>Cyprinodontiformes</taxon>
        <taxon>Goodeidae</taxon>
        <taxon>Xenoophorus</taxon>
    </lineage>
</organism>
<keyword evidence="1" id="KW-0560">Oxidoreductase</keyword>
<keyword evidence="3" id="KW-1185">Reference proteome</keyword>
<accession>A0ABV0RZU3</accession>
<dbReference type="SUPFAM" id="SSF55347">
    <property type="entry name" value="Glyceraldehyde-3-phosphate dehydrogenase-like, C-terminal domain"/>
    <property type="match status" value="1"/>
</dbReference>
<name>A0ABV0RZU3_9TELE</name>
<protein>
    <submittedName>
        <fullName evidence="2">Uncharacterized protein</fullName>
    </submittedName>
</protein>
<evidence type="ECO:0000256" key="1">
    <source>
        <dbReference type="ARBA" id="ARBA00023002"/>
    </source>
</evidence>
<reference evidence="2 3" key="1">
    <citation type="submission" date="2021-06" db="EMBL/GenBank/DDBJ databases">
        <authorList>
            <person name="Palmer J.M."/>
        </authorList>
    </citation>
    <scope>NUCLEOTIDE SEQUENCE [LARGE SCALE GENOMIC DNA]</scope>
    <source>
        <strain evidence="2 3">XC_2019</strain>
        <tissue evidence="2">Muscle</tissue>
    </source>
</reference>
<proteinExistence type="predicted"/>
<comment type="caution">
    <text evidence="2">The sequence shown here is derived from an EMBL/GenBank/DDBJ whole genome shotgun (WGS) entry which is preliminary data.</text>
</comment>
<feature type="non-terminal residue" evidence="2">
    <location>
        <position position="1"/>
    </location>
</feature>
<dbReference type="Gene3D" id="3.30.360.10">
    <property type="entry name" value="Dihydrodipicolinate Reductase, domain 2"/>
    <property type="match status" value="1"/>
</dbReference>
<dbReference type="PANTHER" id="PTHR22604">
    <property type="entry name" value="OXIDOREDUCTASES"/>
    <property type="match status" value="1"/>
</dbReference>
<gene>
    <name evidence="2" type="ORF">XENOCAPTIV_021273</name>
</gene>
<evidence type="ECO:0000313" key="2">
    <source>
        <dbReference type="EMBL" id="MEQ2213805.1"/>
    </source>
</evidence>
<dbReference type="EMBL" id="JAHRIN010063455">
    <property type="protein sequence ID" value="MEQ2213805.1"/>
    <property type="molecule type" value="Genomic_DNA"/>
</dbReference>